<evidence type="ECO:0000256" key="11">
    <source>
        <dbReference type="SAM" id="SignalP"/>
    </source>
</evidence>
<keyword evidence="14" id="KW-1185">Reference proteome</keyword>
<dbReference type="AlphaFoldDB" id="A0A3B5ABB5"/>
<evidence type="ECO:0000259" key="12">
    <source>
        <dbReference type="PROSITE" id="PS52010"/>
    </source>
</evidence>
<reference evidence="15" key="2">
    <citation type="submission" date="2025-04" db="UniProtKB">
        <authorList>
            <consortium name="RefSeq"/>
        </authorList>
    </citation>
    <scope>IDENTIFICATION</scope>
</reference>
<accession>A0A3B5ABB5</accession>
<feature type="chain" id="PRO_5044591731" evidence="11">
    <location>
        <begin position="17"/>
        <end position="218"/>
    </location>
</feature>
<reference evidence="13" key="1">
    <citation type="submission" date="2023-09" db="UniProtKB">
        <authorList>
            <consortium name="Ensembl"/>
        </authorList>
    </citation>
    <scope>IDENTIFICATION</scope>
</reference>
<gene>
    <name evidence="15" type="primary">tmem27</name>
</gene>
<evidence type="ECO:0000256" key="10">
    <source>
        <dbReference type="SAM" id="Phobius"/>
    </source>
</evidence>
<evidence type="ECO:0000256" key="8">
    <source>
        <dbReference type="ARBA" id="ARBA00023180"/>
    </source>
</evidence>
<dbReference type="GeneTree" id="ENSGT00940000160862"/>
<evidence type="ECO:0000256" key="9">
    <source>
        <dbReference type="SAM" id="MobiDB-lite"/>
    </source>
</evidence>
<dbReference type="Pfam" id="PF16959">
    <property type="entry name" value="Collectrin"/>
    <property type="match status" value="1"/>
</dbReference>
<proteinExistence type="predicted"/>
<evidence type="ECO:0000256" key="3">
    <source>
        <dbReference type="ARBA" id="ARBA00022553"/>
    </source>
</evidence>
<dbReference type="GeneID" id="103369908"/>
<dbReference type="GO" id="GO:0070062">
    <property type="term" value="C:extracellular exosome"/>
    <property type="evidence" value="ECO:0007669"/>
    <property type="project" value="TreeGrafter"/>
</dbReference>
<dbReference type="Proteomes" id="UP000694891">
    <property type="component" value="Unplaced"/>
</dbReference>
<keyword evidence="5 11" id="KW-0732">Signal</keyword>
<protein>
    <submittedName>
        <fullName evidence="13 15">Collectrin</fullName>
    </submittedName>
</protein>
<dbReference type="Ensembl" id="ENSSPAT00000018317.1">
    <property type="protein sequence ID" value="ENSSPAP00000018040.1"/>
    <property type="gene ID" value="ENSSPAG00000013627.1"/>
</dbReference>
<feature type="region of interest" description="Disordered" evidence="9">
    <location>
        <begin position="176"/>
        <end position="197"/>
    </location>
</feature>
<keyword evidence="8" id="KW-0325">Glycoprotein</keyword>
<dbReference type="PANTHER" id="PTHR46884">
    <property type="entry name" value="COLLECTRIN"/>
    <property type="match status" value="1"/>
</dbReference>
<name>A0A3B5ABB5_9TELE</name>
<sequence length="218" mass="24367">MLDKILFLLCLAAALADQRCMPGAPQGFHVRLSIKTALGDEAYVWNENEMFLFRASLAFAMRNHMGGQQFEVSNIIVCNETERVSFWFVVTSPLDTSQLIDQENVEVAVRKSRNRINGAFLLNDKTLEFIGILPTLAAPFIPATPPWLIAFGVVMGAVGAGIIIMLVSSVVQRKRKANEKTRDEDNDEETRVKTVENGAARDGVYNMSFSEDERFTEM</sequence>
<keyword evidence="6 10" id="KW-1133">Transmembrane helix</keyword>
<dbReference type="PANTHER" id="PTHR46884:SF1">
    <property type="entry name" value="COLLECTRIN"/>
    <property type="match status" value="1"/>
</dbReference>
<feature type="signal peptide" evidence="11">
    <location>
        <begin position="1"/>
        <end position="16"/>
    </location>
</feature>
<evidence type="ECO:0000256" key="1">
    <source>
        <dbReference type="ARBA" id="ARBA00004251"/>
    </source>
</evidence>
<comment type="subcellular location">
    <subcellularLocation>
        <location evidence="1">Cell membrane</location>
        <topology evidence="1">Single-pass type I membrane protein</topology>
    </subcellularLocation>
</comment>
<keyword evidence="7 10" id="KW-0472">Membrane</keyword>
<dbReference type="OrthoDB" id="9899436at2759"/>
<keyword evidence="4 10" id="KW-0812">Transmembrane</keyword>
<dbReference type="GO" id="GO:0005886">
    <property type="term" value="C:plasma membrane"/>
    <property type="evidence" value="ECO:0007669"/>
    <property type="project" value="UniProtKB-SubCell"/>
</dbReference>
<keyword evidence="3" id="KW-0597">Phosphoprotein</keyword>
<evidence type="ECO:0000256" key="7">
    <source>
        <dbReference type="ARBA" id="ARBA00023136"/>
    </source>
</evidence>
<evidence type="ECO:0000256" key="5">
    <source>
        <dbReference type="ARBA" id="ARBA00022729"/>
    </source>
</evidence>
<dbReference type="STRING" id="144197.ENSSPAP00000018040"/>
<evidence type="ECO:0000313" key="13">
    <source>
        <dbReference type="Ensembl" id="ENSSPAP00000018040.1"/>
    </source>
</evidence>
<evidence type="ECO:0000313" key="15">
    <source>
        <dbReference type="RefSeq" id="XP_008296983.1"/>
    </source>
</evidence>
<evidence type="ECO:0000313" key="14">
    <source>
        <dbReference type="Proteomes" id="UP000694891"/>
    </source>
</evidence>
<evidence type="ECO:0000256" key="6">
    <source>
        <dbReference type="ARBA" id="ARBA00022989"/>
    </source>
</evidence>
<feature type="compositionally biased region" description="Basic and acidic residues" evidence="9">
    <location>
        <begin position="178"/>
        <end position="194"/>
    </location>
</feature>
<dbReference type="PROSITE" id="PS52010">
    <property type="entry name" value="COLLECTRIN_LIKE"/>
    <property type="match status" value="1"/>
</dbReference>
<evidence type="ECO:0000256" key="4">
    <source>
        <dbReference type="ARBA" id="ARBA00022692"/>
    </source>
</evidence>
<dbReference type="InterPro" id="IPR031588">
    <property type="entry name" value="Collectrin_dom"/>
</dbReference>
<dbReference type="InterPro" id="IPR042944">
    <property type="entry name" value="Collectrin"/>
</dbReference>
<organism evidence="13">
    <name type="scientific">Stegastes partitus</name>
    <name type="common">bicolor damselfish</name>
    <dbReference type="NCBI Taxonomy" id="144197"/>
    <lineage>
        <taxon>Eukaryota</taxon>
        <taxon>Metazoa</taxon>
        <taxon>Chordata</taxon>
        <taxon>Craniata</taxon>
        <taxon>Vertebrata</taxon>
        <taxon>Euteleostomi</taxon>
        <taxon>Actinopterygii</taxon>
        <taxon>Neopterygii</taxon>
        <taxon>Teleostei</taxon>
        <taxon>Neoteleostei</taxon>
        <taxon>Acanthomorphata</taxon>
        <taxon>Ovalentaria</taxon>
        <taxon>Pomacentridae</taxon>
        <taxon>Stegastes</taxon>
    </lineage>
</organism>
<keyword evidence="2" id="KW-1003">Cell membrane</keyword>
<dbReference type="RefSeq" id="XP_008296983.1">
    <property type="nucleotide sequence ID" value="XM_008298761.1"/>
</dbReference>
<dbReference type="GO" id="GO:0051957">
    <property type="term" value="P:positive regulation of amino acid transport"/>
    <property type="evidence" value="ECO:0007669"/>
    <property type="project" value="TreeGrafter"/>
</dbReference>
<feature type="domain" description="Collectrin-like" evidence="12">
    <location>
        <begin position="24"/>
        <end position="218"/>
    </location>
</feature>
<dbReference type="CTD" id="57393"/>
<feature type="transmembrane region" description="Helical" evidence="10">
    <location>
        <begin position="147"/>
        <end position="171"/>
    </location>
</feature>
<evidence type="ECO:0000256" key="2">
    <source>
        <dbReference type="ARBA" id="ARBA00022475"/>
    </source>
</evidence>